<evidence type="ECO:0000313" key="2">
    <source>
        <dbReference type="Proteomes" id="UP000295706"/>
    </source>
</evidence>
<evidence type="ECO:0000313" key="1">
    <source>
        <dbReference type="EMBL" id="TDB69116.1"/>
    </source>
</evidence>
<dbReference type="OrthoDB" id="957470at2"/>
<dbReference type="RefSeq" id="WP_132113892.1">
    <property type="nucleotide sequence ID" value="NZ_SMJU01000001.1"/>
</dbReference>
<dbReference type="Proteomes" id="UP000295706">
    <property type="component" value="Unassembled WGS sequence"/>
</dbReference>
<accession>A0A4R4KQ85</accession>
<dbReference type="AlphaFoldDB" id="A0A4R4KQ85"/>
<sequence>MDVQDEINKRFESEVVEVCDRIFTEGIRQMRYAMENAGLVLTEELKRSLYSERTFVSGQLEAQFRMGMRGYGRFKDMKKISYANFPNVDSLVEFIEQIGIEKFINNDTVTISGKAMTLFVPGYYINSRRRVAITTERATTRLAYALGRSMQDRNTLKRSKNPFYNINKGDIYNNISQYLMQKLPSDMMQALKEYYERPFYEKDQWWG</sequence>
<reference evidence="1 2" key="1">
    <citation type="submission" date="2019-02" db="EMBL/GenBank/DDBJ databases">
        <title>Arundinibacter roseus gen. nov., sp. nov., a new member of the family Cytophagaceae.</title>
        <authorList>
            <person name="Szuroczki S."/>
            <person name="Khayer B."/>
            <person name="Sproer C."/>
            <person name="Toumi M."/>
            <person name="Szabo A."/>
            <person name="Felfoldi T."/>
            <person name="Schumann P."/>
            <person name="Toth E."/>
        </authorList>
    </citation>
    <scope>NUCLEOTIDE SEQUENCE [LARGE SCALE GENOMIC DNA]</scope>
    <source>
        <strain evidence="1 2">DMA-k-7a</strain>
    </source>
</reference>
<name>A0A4R4KQ85_9BACT</name>
<protein>
    <submittedName>
        <fullName evidence="1">Uncharacterized protein</fullName>
    </submittedName>
</protein>
<proteinExistence type="predicted"/>
<comment type="caution">
    <text evidence="1">The sequence shown here is derived from an EMBL/GenBank/DDBJ whole genome shotgun (WGS) entry which is preliminary data.</text>
</comment>
<keyword evidence="2" id="KW-1185">Reference proteome</keyword>
<organism evidence="1 2">
    <name type="scientific">Arundinibacter roseus</name>
    <dbReference type="NCBI Taxonomy" id="2070510"/>
    <lineage>
        <taxon>Bacteria</taxon>
        <taxon>Pseudomonadati</taxon>
        <taxon>Bacteroidota</taxon>
        <taxon>Cytophagia</taxon>
        <taxon>Cytophagales</taxon>
        <taxon>Spirosomataceae</taxon>
        <taxon>Arundinibacter</taxon>
    </lineage>
</organism>
<dbReference type="EMBL" id="SMJU01000001">
    <property type="protein sequence ID" value="TDB69116.1"/>
    <property type="molecule type" value="Genomic_DNA"/>
</dbReference>
<gene>
    <name evidence="1" type="ORF">EZE20_01915</name>
</gene>